<dbReference type="InterPro" id="IPR042178">
    <property type="entry name" value="Serpin_sf_1"/>
</dbReference>
<dbReference type="InterPro" id="IPR042185">
    <property type="entry name" value="Serpin_sf_2"/>
</dbReference>
<dbReference type="InterPro" id="IPR000215">
    <property type="entry name" value="Serpin_fam"/>
</dbReference>
<dbReference type="SUPFAM" id="SSF56574">
    <property type="entry name" value="Serpins"/>
    <property type="match status" value="1"/>
</dbReference>
<dbReference type="Pfam" id="PF00079">
    <property type="entry name" value="Serpin"/>
    <property type="match status" value="1"/>
</dbReference>
<dbReference type="GO" id="GO:0004867">
    <property type="term" value="F:serine-type endopeptidase inhibitor activity"/>
    <property type="evidence" value="ECO:0007669"/>
    <property type="project" value="InterPro"/>
</dbReference>
<evidence type="ECO:0000313" key="7">
    <source>
        <dbReference type="EMBL" id="BBM85996.1"/>
    </source>
</evidence>
<dbReference type="InterPro" id="IPR023795">
    <property type="entry name" value="Serpin_CS"/>
</dbReference>
<feature type="signal peptide" evidence="5">
    <location>
        <begin position="1"/>
        <end position="22"/>
    </location>
</feature>
<feature type="domain" description="Serpin" evidence="6">
    <location>
        <begin position="49"/>
        <end position="404"/>
    </location>
</feature>
<dbReference type="PANTHER" id="PTHR11461:SF211">
    <property type="entry name" value="GH10112P-RELATED"/>
    <property type="match status" value="1"/>
</dbReference>
<dbReference type="InterPro" id="IPR023796">
    <property type="entry name" value="Serpin_dom"/>
</dbReference>
<dbReference type="KEGG" id="uam:UABAM_04382"/>
<dbReference type="RefSeq" id="WP_151970076.1">
    <property type="nucleotide sequence ID" value="NZ_AP019860.1"/>
</dbReference>
<dbReference type="PROSITE" id="PS00284">
    <property type="entry name" value="SERPIN"/>
    <property type="match status" value="1"/>
</dbReference>
<dbReference type="AlphaFoldDB" id="A0A5S9IQX1"/>
<dbReference type="EMBL" id="AP019860">
    <property type="protein sequence ID" value="BBM85996.1"/>
    <property type="molecule type" value="Genomic_DNA"/>
</dbReference>
<reference evidence="7 8" key="1">
    <citation type="submission" date="2019-08" db="EMBL/GenBank/DDBJ databases">
        <title>Complete genome sequence of Candidatus Uab amorphum.</title>
        <authorList>
            <person name="Shiratori T."/>
            <person name="Suzuki S."/>
            <person name="Kakizawa Y."/>
            <person name="Ishida K."/>
        </authorList>
    </citation>
    <scope>NUCLEOTIDE SEQUENCE [LARGE SCALE GENOMIC DNA]</scope>
    <source>
        <strain evidence="7 8">SRT547</strain>
    </source>
</reference>
<evidence type="ECO:0000256" key="1">
    <source>
        <dbReference type="ARBA" id="ARBA00004613"/>
    </source>
</evidence>
<dbReference type="Gene3D" id="3.30.497.10">
    <property type="entry name" value="Antithrombin, subunit I, domain 2"/>
    <property type="match status" value="1"/>
</dbReference>
<dbReference type="PANTHER" id="PTHR11461">
    <property type="entry name" value="SERINE PROTEASE INHIBITOR, SERPIN"/>
    <property type="match status" value="1"/>
</dbReference>
<evidence type="ECO:0000259" key="6">
    <source>
        <dbReference type="SMART" id="SM00093"/>
    </source>
</evidence>
<protein>
    <submittedName>
        <fullName evidence="7">Serine/threonine protein kinase</fullName>
    </submittedName>
</protein>
<dbReference type="InterPro" id="IPR036186">
    <property type="entry name" value="Serpin_sf"/>
</dbReference>
<dbReference type="OrthoDB" id="9764871at2"/>
<organism evidence="7 8">
    <name type="scientific">Uabimicrobium amorphum</name>
    <dbReference type="NCBI Taxonomy" id="2596890"/>
    <lineage>
        <taxon>Bacteria</taxon>
        <taxon>Pseudomonadati</taxon>
        <taxon>Planctomycetota</taxon>
        <taxon>Candidatus Uabimicrobiia</taxon>
        <taxon>Candidatus Uabimicrobiales</taxon>
        <taxon>Candidatus Uabimicrobiaceae</taxon>
        <taxon>Candidatus Uabimicrobium</taxon>
    </lineage>
</organism>
<keyword evidence="2" id="KW-0964">Secreted</keyword>
<dbReference type="SMART" id="SM00093">
    <property type="entry name" value="SERPIN"/>
    <property type="match status" value="1"/>
</dbReference>
<name>A0A5S9IQX1_UABAM</name>
<comment type="similarity">
    <text evidence="4">Belongs to the serpin family.</text>
</comment>
<accession>A0A5S9IQX1</accession>
<dbReference type="Proteomes" id="UP000326354">
    <property type="component" value="Chromosome"/>
</dbReference>
<proteinExistence type="inferred from homology"/>
<keyword evidence="8" id="KW-1185">Reference proteome</keyword>
<dbReference type="FunFam" id="3.30.497.10:FF:000031">
    <property type="entry name" value="Putative salivary serpin"/>
    <property type="match status" value="1"/>
</dbReference>
<keyword evidence="3 5" id="KW-0732">Signal</keyword>
<dbReference type="GO" id="GO:0004674">
    <property type="term" value="F:protein serine/threonine kinase activity"/>
    <property type="evidence" value="ECO:0007669"/>
    <property type="project" value="UniProtKB-KW"/>
</dbReference>
<keyword evidence="7" id="KW-0723">Serine/threonine-protein kinase</keyword>
<dbReference type="CDD" id="cd19590">
    <property type="entry name" value="serpin_thermopin-like"/>
    <property type="match status" value="1"/>
</dbReference>
<comment type="subcellular location">
    <subcellularLocation>
        <location evidence="1">Secreted</location>
    </subcellularLocation>
</comment>
<feature type="chain" id="PRO_5024824609" evidence="5">
    <location>
        <begin position="23"/>
        <end position="405"/>
    </location>
</feature>
<keyword evidence="7" id="KW-0808">Transferase</keyword>
<dbReference type="Gene3D" id="2.30.39.10">
    <property type="entry name" value="Alpha-1-antitrypsin, domain 1"/>
    <property type="match status" value="1"/>
</dbReference>
<keyword evidence="7" id="KW-0418">Kinase</keyword>
<sequence>MKIVIYALCALCISCSSSLPVAKFSPKEKSNAPLEQISPLVTGNNAFAWNLYEQLGQKPGNLFFSPYSISTALGMAYVGARENTATQMKNTLQFPTNDPHVLFSGLVDRVQNATTDYKLYVANALWGQKGYEFLPAFLETTGKNYGAGLYEVDFSSNTETARQTINAWVEKNTADKIQELFKEGAIKNTTRLALTNTIYFKADWLNQFESMDTSERQFQMNSESTVKVPMMQQNTRIPHYKQQDFQAVALAYKGKQLEMLIFLPAAIDGLAQLEKNLDAKKIAEVREKMTQKSTLLMMPKFKSSSSFELAEVLKALGMKEAFSNSADFSGITKTEKLMIDKVVHKAVVNVDEEGTEAAAATGITMRPTSAIMNDVQFIADHPFLFTISHVETGSILFMGRVVNPK</sequence>
<evidence type="ECO:0000313" key="8">
    <source>
        <dbReference type="Proteomes" id="UP000326354"/>
    </source>
</evidence>
<evidence type="ECO:0000256" key="2">
    <source>
        <dbReference type="ARBA" id="ARBA00022525"/>
    </source>
</evidence>
<evidence type="ECO:0000256" key="5">
    <source>
        <dbReference type="SAM" id="SignalP"/>
    </source>
</evidence>
<gene>
    <name evidence="7" type="ORF">UABAM_04382</name>
</gene>
<evidence type="ECO:0000256" key="4">
    <source>
        <dbReference type="RuleBase" id="RU000411"/>
    </source>
</evidence>
<evidence type="ECO:0000256" key="3">
    <source>
        <dbReference type="ARBA" id="ARBA00022729"/>
    </source>
</evidence>
<dbReference type="GO" id="GO:0005615">
    <property type="term" value="C:extracellular space"/>
    <property type="evidence" value="ECO:0007669"/>
    <property type="project" value="InterPro"/>
</dbReference>